<reference evidence="14" key="2">
    <citation type="submission" date="2025-09" db="UniProtKB">
        <authorList>
            <consortium name="Ensembl"/>
        </authorList>
    </citation>
    <scope>IDENTIFICATION</scope>
</reference>
<proteinExistence type="inferred from homology"/>
<evidence type="ECO:0000256" key="9">
    <source>
        <dbReference type="ARBA" id="ARBA00046115"/>
    </source>
</evidence>
<keyword evidence="7" id="KW-0966">Cell projection</keyword>
<comment type="function">
    <text evidence="9">Component of the nexin-dynein regulatory complex (N-DRC) a key regulator of ciliary/flagellar motility which maintains the alignment and integrity of the distal axoneme and regulates microtubule sliding in motile axonemes. Plays a critical role in the assembly of N-DRC and also stabilizes the assembly of multiple inner dynein arms and radial spokes. Coassembles with CCDC65/DRC2 to form a central scaffold needed for assembly of the N-DRC and its attachment to the outer doublet microtubules.</text>
</comment>
<dbReference type="AlphaFoldDB" id="A0A3B4VBT9"/>
<feature type="coiled-coil region" evidence="10">
    <location>
        <begin position="139"/>
        <end position="195"/>
    </location>
</feature>
<dbReference type="GO" id="GO:0060285">
    <property type="term" value="P:cilium-dependent cell motility"/>
    <property type="evidence" value="ECO:0007669"/>
    <property type="project" value="TreeGrafter"/>
</dbReference>
<dbReference type="Proteomes" id="UP000261420">
    <property type="component" value="Unplaced"/>
</dbReference>
<protein>
    <recommendedName>
        <fullName evidence="3">Dynein regulatory complex protein 1</fullName>
    </recommendedName>
    <alternativeName>
        <fullName evidence="8">Coiled-coil domain-containing protein 164</fullName>
    </alternativeName>
</protein>
<evidence type="ECO:0000256" key="1">
    <source>
        <dbReference type="ARBA" id="ARBA00004611"/>
    </source>
</evidence>
<dbReference type="KEGG" id="sdu:111235850"/>
<feature type="domain" description="Dynein regulatory complex protein 1 C-terminal" evidence="13">
    <location>
        <begin position="616"/>
        <end position="675"/>
    </location>
</feature>
<feature type="compositionally biased region" description="Basic and acidic residues" evidence="11">
    <location>
        <begin position="25"/>
        <end position="46"/>
    </location>
</feature>
<evidence type="ECO:0000256" key="3">
    <source>
        <dbReference type="ARBA" id="ARBA00013815"/>
    </source>
</evidence>
<evidence type="ECO:0000256" key="5">
    <source>
        <dbReference type="ARBA" id="ARBA00023054"/>
    </source>
</evidence>
<dbReference type="PANTHER" id="PTHR21625">
    <property type="entry name" value="NYD-SP28 PROTEIN"/>
    <property type="match status" value="1"/>
</dbReference>
<evidence type="ECO:0000256" key="6">
    <source>
        <dbReference type="ARBA" id="ARBA00023069"/>
    </source>
</evidence>
<feature type="compositionally biased region" description="Polar residues" evidence="11">
    <location>
        <begin position="556"/>
        <end position="572"/>
    </location>
</feature>
<feature type="region of interest" description="Disordered" evidence="11">
    <location>
        <begin position="455"/>
        <end position="480"/>
    </location>
</feature>
<evidence type="ECO:0000259" key="13">
    <source>
        <dbReference type="Pfam" id="PF14775"/>
    </source>
</evidence>
<dbReference type="RefSeq" id="XP_022620146.1">
    <property type="nucleotide sequence ID" value="XM_022764425.1"/>
</dbReference>
<feature type="region of interest" description="Disordered" evidence="11">
    <location>
        <begin position="1"/>
        <end position="46"/>
    </location>
</feature>
<dbReference type="InterPro" id="IPR039750">
    <property type="entry name" value="DRC1/DRC2"/>
</dbReference>
<feature type="domain" description="Dynein regulatory complex protein 1/2 N-terminal" evidence="12">
    <location>
        <begin position="71"/>
        <end position="170"/>
    </location>
</feature>
<dbReference type="GeneTree" id="ENSGT00940000153804"/>
<evidence type="ECO:0000256" key="10">
    <source>
        <dbReference type="SAM" id="Coils"/>
    </source>
</evidence>
<dbReference type="CTD" id="92749"/>
<evidence type="ECO:0000313" key="14">
    <source>
        <dbReference type="Ensembl" id="ENSSDUP00000027410.1"/>
    </source>
</evidence>
<dbReference type="Pfam" id="PF14772">
    <property type="entry name" value="NYD-SP28"/>
    <property type="match status" value="1"/>
</dbReference>
<name>A0A3B4VBT9_SERDU</name>
<dbReference type="InterPro" id="IPR039505">
    <property type="entry name" value="DRC1/2_N"/>
</dbReference>
<comment type="subcellular location">
    <subcellularLocation>
        <location evidence="1">Cytoplasm</location>
        <location evidence="1">Cytoskeleton</location>
        <location evidence="1">Flagellum axoneme</location>
    </subcellularLocation>
</comment>
<dbReference type="OMA" id="LDFMMAR"/>
<evidence type="ECO:0000259" key="12">
    <source>
        <dbReference type="Pfam" id="PF14772"/>
    </source>
</evidence>
<feature type="region of interest" description="Disordered" evidence="11">
    <location>
        <begin position="553"/>
        <end position="572"/>
    </location>
</feature>
<feature type="coiled-coil region" evidence="10">
    <location>
        <begin position="257"/>
        <end position="355"/>
    </location>
</feature>
<evidence type="ECO:0000256" key="2">
    <source>
        <dbReference type="ARBA" id="ARBA00009688"/>
    </source>
</evidence>
<dbReference type="Ensembl" id="ENSSDUT00000027894.1">
    <property type="protein sequence ID" value="ENSSDUP00000027410.1"/>
    <property type="gene ID" value="ENSSDUG00000019839.1"/>
</dbReference>
<keyword evidence="4" id="KW-0282">Flagellum</keyword>
<feature type="coiled-coil region" evidence="10">
    <location>
        <begin position="84"/>
        <end position="111"/>
    </location>
</feature>
<keyword evidence="15" id="KW-1185">Reference proteome</keyword>
<sequence>MEEADTDPKQSPDPSALPENQEANNRVKKEVIEEARENLPEGEKVDESITPQKITNLQRELTVFVSNIQTAVDARESMRRKEVEEAHKVRLERLENHVKSSQEKFEEITRGWLIVKEKATLQELRKAQDSQQQLCALLLEDKKKIINDLQQEMKAGDDRYVKDLRKEAEELDLMIERMEDNMKTLKKAYREEMGQIKRVYQQQNEVIRTRDVTEWEQLLTELWDREQGRLQQRREKVEEYEDVFHRLMLKNVDNQNFNQVETNAKIAQQVMEREQQKKTVDDMVKRLAKIRQEYETEEYKVNLGCMKKRISSLQTELKNLMTQNTNYVKRIRETRRHLSKKIKRSIQQYERTQKKIKYFIVADATKFEEMWITVEAEVKQLVERALVTDSLICKQHLGLAWKRPPMAFMELSGPIQPQKQAHKAASELFQTGQALQCSQGTMDTSDWPRLEAEADSTDLEMSKEGTVGQGEGDAEVEDGKPSMDTLKKVMELLCDEAGFLMEDALLKLLAPLEKEEQILVKMGSLLCSFGIEEEDVAKLAHFFLKEKTEDVCGEQGESSDQAEAVETSSTSNLTSDLIHPNHVLPALKSFLKQHMREKKQTSFMEVEVRDSSEDEAYWESMGNIISEDKVKLWELAETTLHQYLEVLSEISEFIPEAEGLWQQNTELRMLLEQSLVSKVVHQTP</sequence>
<evidence type="ECO:0000256" key="7">
    <source>
        <dbReference type="ARBA" id="ARBA00023273"/>
    </source>
</evidence>
<evidence type="ECO:0000256" key="8">
    <source>
        <dbReference type="ARBA" id="ARBA00031554"/>
    </source>
</evidence>
<evidence type="ECO:0000256" key="11">
    <source>
        <dbReference type="SAM" id="MobiDB-lite"/>
    </source>
</evidence>
<feature type="compositionally biased region" description="Basic and acidic residues" evidence="11">
    <location>
        <begin position="1"/>
        <end position="10"/>
    </location>
</feature>
<dbReference type="GO" id="GO:0003352">
    <property type="term" value="P:regulation of cilium movement"/>
    <property type="evidence" value="ECO:0007669"/>
    <property type="project" value="TreeGrafter"/>
</dbReference>
<dbReference type="Pfam" id="PF14775">
    <property type="entry name" value="NYD-SP28_assoc"/>
    <property type="match status" value="1"/>
</dbReference>
<keyword evidence="6" id="KW-0969">Cilium</keyword>
<comment type="similarity">
    <text evidence="2">Belongs to the DRC1 family.</text>
</comment>
<dbReference type="GO" id="GO:0070286">
    <property type="term" value="P:axonemal dynein complex assembly"/>
    <property type="evidence" value="ECO:0007669"/>
    <property type="project" value="InterPro"/>
</dbReference>
<dbReference type="PANTHER" id="PTHR21625:SF1">
    <property type="entry name" value="DYNEIN REGULATORY COMPLEX PROTEIN 1"/>
    <property type="match status" value="1"/>
</dbReference>
<organism evidence="14 15">
    <name type="scientific">Seriola dumerili</name>
    <name type="common">Greater amberjack</name>
    <name type="synonym">Caranx dumerili</name>
    <dbReference type="NCBI Taxonomy" id="41447"/>
    <lineage>
        <taxon>Eukaryota</taxon>
        <taxon>Metazoa</taxon>
        <taxon>Chordata</taxon>
        <taxon>Craniata</taxon>
        <taxon>Vertebrata</taxon>
        <taxon>Euteleostomi</taxon>
        <taxon>Actinopterygii</taxon>
        <taxon>Neopterygii</taxon>
        <taxon>Teleostei</taxon>
        <taxon>Neoteleostei</taxon>
        <taxon>Acanthomorphata</taxon>
        <taxon>Carangaria</taxon>
        <taxon>Carangiformes</taxon>
        <taxon>Carangidae</taxon>
        <taxon>Seriola</taxon>
    </lineage>
</organism>
<keyword evidence="5 10" id="KW-0175">Coiled coil</keyword>
<evidence type="ECO:0000313" key="15">
    <source>
        <dbReference type="Proteomes" id="UP000261420"/>
    </source>
</evidence>
<dbReference type="GeneID" id="111235850"/>
<evidence type="ECO:0000256" key="4">
    <source>
        <dbReference type="ARBA" id="ARBA00022846"/>
    </source>
</evidence>
<dbReference type="InterPro" id="IPR029440">
    <property type="entry name" value="DRC1_C"/>
</dbReference>
<dbReference type="GO" id="GO:0005858">
    <property type="term" value="C:axonemal dynein complex"/>
    <property type="evidence" value="ECO:0007669"/>
    <property type="project" value="InterPro"/>
</dbReference>
<reference evidence="14" key="1">
    <citation type="submission" date="2025-08" db="UniProtKB">
        <authorList>
            <consortium name="Ensembl"/>
        </authorList>
    </citation>
    <scope>IDENTIFICATION</scope>
</reference>
<dbReference type="STRING" id="41447.ENSSDUP00000027410"/>
<accession>A0A3B4VBT9</accession>